<sequence length="52" mass="5670">PFDLNLMAEIDYCGKLWQIPTTGNPSPFIAASAVRVAKPYDVLTAYPATRAN</sequence>
<evidence type="ECO:0000313" key="1">
    <source>
        <dbReference type="EMBL" id="MCH96249.1"/>
    </source>
</evidence>
<organism evidence="1 2">
    <name type="scientific">Trifolium medium</name>
    <dbReference type="NCBI Taxonomy" id="97028"/>
    <lineage>
        <taxon>Eukaryota</taxon>
        <taxon>Viridiplantae</taxon>
        <taxon>Streptophyta</taxon>
        <taxon>Embryophyta</taxon>
        <taxon>Tracheophyta</taxon>
        <taxon>Spermatophyta</taxon>
        <taxon>Magnoliopsida</taxon>
        <taxon>eudicotyledons</taxon>
        <taxon>Gunneridae</taxon>
        <taxon>Pentapetalae</taxon>
        <taxon>rosids</taxon>
        <taxon>fabids</taxon>
        <taxon>Fabales</taxon>
        <taxon>Fabaceae</taxon>
        <taxon>Papilionoideae</taxon>
        <taxon>50 kb inversion clade</taxon>
        <taxon>NPAAA clade</taxon>
        <taxon>Hologalegina</taxon>
        <taxon>IRL clade</taxon>
        <taxon>Trifolieae</taxon>
        <taxon>Trifolium</taxon>
    </lineage>
</organism>
<comment type="caution">
    <text evidence="1">The sequence shown here is derived from an EMBL/GenBank/DDBJ whole genome shotgun (WGS) entry which is preliminary data.</text>
</comment>
<reference evidence="1 2" key="1">
    <citation type="journal article" date="2018" name="Front. Plant Sci.">
        <title>Red Clover (Trifolium pratense) and Zigzag Clover (T. medium) - A Picture of Genomic Similarities and Differences.</title>
        <authorList>
            <person name="Dluhosova J."/>
            <person name="Istvanek J."/>
            <person name="Nedelnik J."/>
            <person name="Repkova J."/>
        </authorList>
    </citation>
    <scope>NUCLEOTIDE SEQUENCE [LARGE SCALE GENOMIC DNA]</scope>
    <source>
        <strain evidence="2">cv. 10/8</strain>
        <tissue evidence="1">Leaf</tissue>
    </source>
</reference>
<dbReference type="Proteomes" id="UP000265520">
    <property type="component" value="Unassembled WGS sequence"/>
</dbReference>
<proteinExistence type="predicted"/>
<feature type="non-terminal residue" evidence="1">
    <location>
        <position position="1"/>
    </location>
</feature>
<evidence type="ECO:0000313" key="2">
    <source>
        <dbReference type="Proteomes" id="UP000265520"/>
    </source>
</evidence>
<name>A0A392NAI1_9FABA</name>
<accession>A0A392NAI1</accession>
<protein>
    <submittedName>
        <fullName evidence="1">Uncharacterized protein</fullName>
    </submittedName>
</protein>
<dbReference type="EMBL" id="LXQA010031887">
    <property type="protein sequence ID" value="MCH96249.1"/>
    <property type="molecule type" value="Genomic_DNA"/>
</dbReference>
<gene>
    <name evidence="1" type="ORF">A2U01_0017233</name>
</gene>
<keyword evidence="2" id="KW-1185">Reference proteome</keyword>
<dbReference type="AlphaFoldDB" id="A0A392NAI1"/>